<feature type="coiled-coil region" evidence="1">
    <location>
        <begin position="145"/>
        <end position="186"/>
    </location>
</feature>
<accession>A0A8J9S0H6</accession>
<dbReference type="Proteomes" id="UP000836788">
    <property type="component" value="Chromosome 11"/>
</dbReference>
<sequence length="731" mass="80636">MTAKDTVVFASSGSGVGSPHGNASISLLNHDVRFQHLTPTMEVLDEEIVAPSSSEDGSEPQAKSMKSLLLLTQIAAAEDLHITKDQPYSCSHQKSLQLRQQLDELQRTSHPYTARQITGLADAIQELQSRAILLQVENDAQSQDIQQLYSKLKETHKENNKLEKSLARMTRKYQKLLDKSERQRRERKTLIQHVKSLLQKGKTDEVSRRDLEEANQVYKIYTHEQFLAQSVRERTTSTDSNFSDADALDFGEDGQGDDSASSKSSNISLVTSECVATVRLAAAAKPQLLSPLSNTEGHETWTTSSETSGSGTITTIATPNNADDSSRLCEYSLRFINGAKTGLMIHEIALNQQSIDEISSPSALLSSAMLEENEVGDCVPLQGTTPHKNAFSMSFGFESFLHRNKAEDKDIQDIESRAFLVSGYTEDFDSEANTKPPVGARLIAIDNKPVHDTWTLTDVYEKLRATCGDDVNDRHSDTLTLSFRNDTLSTKCKEALKQQIEAESNEVASEMLICTSKEKFYEKASPFSFGFLKPSSSTRKHLKEIEPAREDAENSSAEQDTSKAKKQSVIETEPKESLDEFELGKSSGINFGFLMAKAASPKVFTTQDDQVASCPASASSESNCPQSTKDLARKYQFWKLAKETGPPCDKTLSTLESTTEQCATEKKSHSTTNSFQLNFWGRSQSTPHKHNASEQLCPSPNAQIKTSVNSLSARASSRADDQTGDPCSDQD</sequence>
<feature type="region of interest" description="Disordered" evidence="2">
    <location>
        <begin position="540"/>
        <end position="581"/>
    </location>
</feature>
<name>A0A8J9S0H6_PHATR</name>
<organism evidence="3">
    <name type="scientific">Phaeodactylum tricornutum</name>
    <name type="common">Diatom</name>
    <dbReference type="NCBI Taxonomy" id="2850"/>
    <lineage>
        <taxon>Eukaryota</taxon>
        <taxon>Sar</taxon>
        <taxon>Stramenopiles</taxon>
        <taxon>Ochrophyta</taxon>
        <taxon>Bacillariophyta</taxon>
        <taxon>Bacillariophyceae</taxon>
        <taxon>Bacillariophycidae</taxon>
        <taxon>Naviculales</taxon>
        <taxon>Phaeodactylaceae</taxon>
        <taxon>Phaeodactylum</taxon>
    </lineage>
</organism>
<feature type="compositionally biased region" description="Acidic residues" evidence="2">
    <location>
        <begin position="246"/>
        <end position="256"/>
    </location>
</feature>
<evidence type="ECO:0000256" key="1">
    <source>
        <dbReference type="SAM" id="Coils"/>
    </source>
</evidence>
<feature type="compositionally biased region" description="Basic and acidic residues" evidence="2">
    <location>
        <begin position="543"/>
        <end position="552"/>
    </location>
</feature>
<protein>
    <recommendedName>
        <fullName evidence="4">PDZ domain-containing protein</fullName>
    </recommendedName>
</protein>
<reference evidence="3" key="1">
    <citation type="submission" date="2022-02" db="EMBL/GenBank/DDBJ databases">
        <authorList>
            <person name="Giguere J D."/>
        </authorList>
    </citation>
    <scope>NUCLEOTIDE SEQUENCE</scope>
    <source>
        <strain evidence="3">CCAP 1055/1</strain>
    </source>
</reference>
<dbReference type="AlphaFoldDB" id="A0A8J9S0H6"/>
<gene>
    <name evidence="3" type="ORF">PTTT1_LOCUS9008</name>
</gene>
<proteinExistence type="predicted"/>
<evidence type="ECO:0008006" key="4">
    <source>
        <dbReference type="Google" id="ProtNLM"/>
    </source>
</evidence>
<feature type="region of interest" description="Disordered" evidence="2">
    <location>
        <begin position="231"/>
        <end position="264"/>
    </location>
</feature>
<evidence type="ECO:0000313" key="3">
    <source>
        <dbReference type="EMBL" id="CAG9279097.1"/>
    </source>
</evidence>
<feature type="region of interest" description="Disordered" evidence="2">
    <location>
        <begin position="681"/>
        <end position="731"/>
    </location>
</feature>
<feature type="compositionally biased region" description="Low complexity" evidence="2">
    <location>
        <begin position="300"/>
        <end position="315"/>
    </location>
</feature>
<feature type="region of interest" description="Disordered" evidence="2">
    <location>
        <begin position="291"/>
        <end position="319"/>
    </location>
</feature>
<evidence type="ECO:0000256" key="2">
    <source>
        <dbReference type="SAM" id="MobiDB-lite"/>
    </source>
</evidence>
<dbReference type="EMBL" id="OU594952">
    <property type="protein sequence ID" value="CAG9279097.1"/>
    <property type="molecule type" value="Genomic_DNA"/>
</dbReference>
<keyword evidence="1" id="KW-0175">Coiled coil</keyword>
<feature type="compositionally biased region" description="Polar residues" evidence="2">
    <location>
        <begin position="693"/>
        <end position="711"/>
    </location>
</feature>